<proteinExistence type="inferred from homology"/>
<feature type="domain" description="TonB-dependent receptor plug" evidence="12">
    <location>
        <begin position="57"/>
        <end position="160"/>
    </location>
</feature>
<keyword evidence="6 8" id="KW-0472">Membrane</keyword>
<organism evidence="13 14">
    <name type="scientific">Pleionea mediterranea</name>
    <dbReference type="NCBI Taxonomy" id="523701"/>
    <lineage>
        <taxon>Bacteria</taxon>
        <taxon>Pseudomonadati</taxon>
        <taxon>Pseudomonadota</taxon>
        <taxon>Gammaproteobacteria</taxon>
        <taxon>Oceanospirillales</taxon>
        <taxon>Pleioneaceae</taxon>
        <taxon>Pleionea</taxon>
    </lineage>
</organism>
<evidence type="ECO:0000256" key="7">
    <source>
        <dbReference type="ARBA" id="ARBA00023237"/>
    </source>
</evidence>
<evidence type="ECO:0000259" key="12">
    <source>
        <dbReference type="Pfam" id="PF07715"/>
    </source>
</evidence>
<dbReference type="InterPro" id="IPR039426">
    <property type="entry name" value="TonB-dep_rcpt-like"/>
</dbReference>
<keyword evidence="5 9" id="KW-0798">TonB box</keyword>
<dbReference type="Gene3D" id="2.40.170.20">
    <property type="entry name" value="TonB-dependent receptor, beta-barrel domain"/>
    <property type="match status" value="1"/>
</dbReference>
<dbReference type="Pfam" id="PF00593">
    <property type="entry name" value="TonB_dep_Rec_b-barrel"/>
    <property type="match status" value="1"/>
</dbReference>
<evidence type="ECO:0000256" key="6">
    <source>
        <dbReference type="ARBA" id="ARBA00023136"/>
    </source>
</evidence>
<name>A0A316FZE1_9GAMM</name>
<keyword evidence="14" id="KW-1185">Reference proteome</keyword>
<keyword evidence="10" id="KW-0732">Signal</keyword>
<evidence type="ECO:0000259" key="11">
    <source>
        <dbReference type="Pfam" id="PF00593"/>
    </source>
</evidence>
<dbReference type="PANTHER" id="PTHR47234:SF2">
    <property type="entry name" value="TONB-DEPENDENT RECEPTOR"/>
    <property type="match status" value="1"/>
</dbReference>
<keyword evidence="3 8" id="KW-1134">Transmembrane beta strand</keyword>
<dbReference type="Gene3D" id="2.170.130.10">
    <property type="entry name" value="TonB-dependent receptor, plug domain"/>
    <property type="match status" value="1"/>
</dbReference>
<reference evidence="13 14" key="1">
    <citation type="submission" date="2018-05" db="EMBL/GenBank/DDBJ databases">
        <title>Genomic Encyclopedia of Type Strains, Phase IV (KMG-IV): sequencing the most valuable type-strain genomes for metagenomic binning, comparative biology and taxonomic classification.</title>
        <authorList>
            <person name="Goeker M."/>
        </authorList>
    </citation>
    <scope>NUCLEOTIDE SEQUENCE [LARGE SCALE GENOMIC DNA]</scope>
    <source>
        <strain evidence="13 14">DSM 25350</strain>
    </source>
</reference>
<feature type="domain" description="TonB-dependent receptor-like beta-barrel" evidence="11">
    <location>
        <begin position="372"/>
        <end position="891"/>
    </location>
</feature>
<keyword evidence="2 8" id="KW-0813">Transport</keyword>
<dbReference type="PANTHER" id="PTHR47234">
    <property type="match status" value="1"/>
</dbReference>
<dbReference type="InterPro" id="IPR036942">
    <property type="entry name" value="Beta-barrel_TonB_sf"/>
</dbReference>
<evidence type="ECO:0000256" key="10">
    <source>
        <dbReference type="SAM" id="SignalP"/>
    </source>
</evidence>
<keyword evidence="13" id="KW-0675">Receptor</keyword>
<dbReference type="InterPro" id="IPR037066">
    <property type="entry name" value="Plug_dom_sf"/>
</dbReference>
<comment type="caution">
    <text evidence="13">The sequence shown here is derived from an EMBL/GenBank/DDBJ whole genome shotgun (WGS) entry which is preliminary data.</text>
</comment>
<dbReference type="SUPFAM" id="SSF56935">
    <property type="entry name" value="Porins"/>
    <property type="match status" value="1"/>
</dbReference>
<evidence type="ECO:0000256" key="3">
    <source>
        <dbReference type="ARBA" id="ARBA00022452"/>
    </source>
</evidence>
<evidence type="ECO:0000256" key="2">
    <source>
        <dbReference type="ARBA" id="ARBA00022448"/>
    </source>
</evidence>
<evidence type="ECO:0000256" key="1">
    <source>
        <dbReference type="ARBA" id="ARBA00004571"/>
    </source>
</evidence>
<dbReference type="InterPro" id="IPR000531">
    <property type="entry name" value="Beta-barrel_TonB"/>
</dbReference>
<evidence type="ECO:0000313" key="14">
    <source>
        <dbReference type="Proteomes" id="UP000245790"/>
    </source>
</evidence>
<dbReference type="AlphaFoldDB" id="A0A316FZE1"/>
<dbReference type="InterPro" id="IPR012910">
    <property type="entry name" value="Plug_dom"/>
</dbReference>
<keyword evidence="4 8" id="KW-0812">Transmembrane</keyword>
<evidence type="ECO:0000313" key="13">
    <source>
        <dbReference type="EMBL" id="PWK54011.1"/>
    </source>
</evidence>
<protein>
    <submittedName>
        <fullName evidence="13">TonB-dependent receptor-like protein</fullName>
    </submittedName>
</protein>
<dbReference type="PROSITE" id="PS52016">
    <property type="entry name" value="TONB_DEPENDENT_REC_3"/>
    <property type="match status" value="1"/>
</dbReference>
<dbReference type="Pfam" id="PF07715">
    <property type="entry name" value="Plug"/>
    <property type="match status" value="1"/>
</dbReference>
<dbReference type="RefSeq" id="WP_170115131.1">
    <property type="nucleotide sequence ID" value="NZ_QGGU01000002.1"/>
</dbReference>
<comment type="similarity">
    <text evidence="8 9">Belongs to the TonB-dependent receptor family.</text>
</comment>
<comment type="subcellular location">
    <subcellularLocation>
        <location evidence="1 8">Cell outer membrane</location>
        <topology evidence="1 8">Multi-pass membrane protein</topology>
    </subcellularLocation>
</comment>
<evidence type="ECO:0000256" key="4">
    <source>
        <dbReference type="ARBA" id="ARBA00022692"/>
    </source>
</evidence>
<dbReference type="EMBL" id="QGGU01000002">
    <property type="protein sequence ID" value="PWK54011.1"/>
    <property type="molecule type" value="Genomic_DNA"/>
</dbReference>
<accession>A0A316FZE1</accession>
<dbReference type="Proteomes" id="UP000245790">
    <property type="component" value="Unassembled WGS sequence"/>
</dbReference>
<feature type="signal peptide" evidence="10">
    <location>
        <begin position="1"/>
        <end position="32"/>
    </location>
</feature>
<feature type="chain" id="PRO_5016369651" evidence="10">
    <location>
        <begin position="33"/>
        <end position="927"/>
    </location>
</feature>
<dbReference type="GO" id="GO:0009279">
    <property type="term" value="C:cell outer membrane"/>
    <property type="evidence" value="ECO:0007669"/>
    <property type="project" value="UniProtKB-SubCell"/>
</dbReference>
<sequence length="927" mass="100301">MSTLNSNPIAKAVRTALLAGTAAALAIPAAYAAEAEDEGEKVVITGSRIQRVDIEGANPVTVITRDQIENTSATNFGEFLQTMPSSSGSPLGTTTNNGGNGSVSIDLRGLGTGRTLVLVNGKRPVDGGDLQTIPMVIVERVEILKDGASSVYGADAVAGVVNIITRSDFEGTEVEVEYSDTFDIDGASDRFRLSFVSGASHNKGNITFGAQWDKQQGIFQGDLDHDMYQFPLFVLDPDSYDGGLPDVNNPTFIQFGSSRTTQGVFDLPNGDTLTLIDGEDGNDPSDFRDAVLNFGPGNDLWNYAPVNYLQTPFERINFFMQSDYEFSEHAVFTAEMRYSERHSEQTLAPLPYDTNIYPGGPVHADNFYNPFGETLDRVRRRMIETGGRNFQQDVKQFQVVLGLAGYISDSSWRYDVSVNYGNRSRVDTDFGQFSGDRLENALGPSFQDGSGNIVCGTPGNVIDGCVPLNVFGGPGSISSAMLDYIGVALNDRFDTQIMVADAFVSGDLFDLPGGTATVAFGFNTRHESAAFIPDSSKVLGTVTGGISEATDGDYRTEAFYGEGIFPLISDVKGAEMLELSVGFRESDNEIFGSASTYQLGLKWKPIDDLLIRGTLGESFRAPAIGSLFSGQAQGASPNTFDPCRSANWGNLSGDQQSNCVSSGVPQGGWDQQDSQVTVIGGGNPNLKPEEGETTTFGIAWSPSFLDGFSMTVDWWDVQIDKAINSLSANAILDLCANFGQCDGVSRNSDGSINFVATFPLNVAFEEATGVDLEVKYSFDTEVGMFSTGLLWSRMTDRVLQESSVAEPIDLTDTYDPGLDASYPEDKAKITVDWANGDWGATYAIDYIGAINVPFSFFDGGYQTDAQFYSDAQVRYVMPNSDTRFSFGITNLTDEDPVYLDSGFNTSTDESTFRTFGRGYYFRVTQSF</sequence>
<evidence type="ECO:0000256" key="5">
    <source>
        <dbReference type="ARBA" id="ARBA00023077"/>
    </source>
</evidence>
<evidence type="ECO:0000256" key="8">
    <source>
        <dbReference type="PROSITE-ProRule" id="PRU01360"/>
    </source>
</evidence>
<keyword evidence="7 8" id="KW-0998">Cell outer membrane</keyword>
<evidence type="ECO:0000256" key="9">
    <source>
        <dbReference type="RuleBase" id="RU003357"/>
    </source>
</evidence>
<gene>
    <name evidence="13" type="ORF">C8D97_102403</name>
</gene>